<feature type="domain" description="TOG" evidence="11">
    <location>
        <begin position="829"/>
        <end position="1058"/>
    </location>
</feature>
<feature type="compositionally biased region" description="Basic and acidic residues" evidence="10">
    <location>
        <begin position="1366"/>
        <end position="1376"/>
    </location>
</feature>
<protein>
    <recommendedName>
        <fullName evidence="11">TOG domain-containing protein</fullName>
    </recommendedName>
</protein>
<dbReference type="Gene3D" id="1.25.10.10">
    <property type="entry name" value="Leucine-rich Repeat Variant"/>
    <property type="match status" value="5"/>
</dbReference>
<dbReference type="STRING" id="10228.B3RL06"/>
<feature type="region of interest" description="Disordered" evidence="10">
    <location>
        <begin position="507"/>
        <end position="552"/>
    </location>
</feature>
<dbReference type="PROSITE" id="PS50077">
    <property type="entry name" value="HEAT_REPEAT"/>
    <property type="match status" value="2"/>
</dbReference>
<dbReference type="FunFam" id="1.25.10.10:FF:000063">
    <property type="entry name" value="Putative cytoskeleton-associated protein 5"/>
    <property type="match status" value="1"/>
</dbReference>
<feature type="compositionally biased region" description="Low complexity" evidence="10">
    <location>
        <begin position="1055"/>
        <end position="1067"/>
    </location>
</feature>
<feature type="region of interest" description="Disordered" evidence="10">
    <location>
        <begin position="776"/>
        <end position="804"/>
    </location>
</feature>
<dbReference type="GO" id="GO:0000776">
    <property type="term" value="C:kinetochore"/>
    <property type="evidence" value="ECO:0000318"/>
    <property type="project" value="GO_Central"/>
</dbReference>
<dbReference type="SUPFAM" id="SSF48371">
    <property type="entry name" value="ARM repeat"/>
    <property type="match status" value="2"/>
</dbReference>
<dbReference type="GO" id="GO:0046785">
    <property type="term" value="P:microtubule polymerization"/>
    <property type="evidence" value="ECO:0000318"/>
    <property type="project" value="GO_Central"/>
</dbReference>
<feature type="region of interest" description="Disordered" evidence="10">
    <location>
        <begin position="1736"/>
        <end position="1767"/>
    </location>
</feature>
<dbReference type="InterPro" id="IPR048491">
    <property type="entry name" value="XMAP215_CLASP_TOG"/>
</dbReference>
<dbReference type="FunFam" id="1.25.10.10:FF:000019">
    <property type="entry name" value="Cytoskeleton-associated protein 5"/>
    <property type="match status" value="1"/>
</dbReference>
<dbReference type="InParanoid" id="B3RL06"/>
<keyword evidence="6" id="KW-0206">Cytoskeleton</keyword>
<evidence type="ECO:0000256" key="8">
    <source>
        <dbReference type="ARBA" id="ARBA00025722"/>
    </source>
</evidence>
<evidence type="ECO:0000256" key="6">
    <source>
        <dbReference type="ARBA" id="ARBA00023212"/>
    </source>
</evidence>
<dbReference type="GO" id="GO:0000922">
    <property type="term" value="C:spindle pole"/>
    <property type="evidence" value="ECO:0000318"/>
    <property type="project" value="GO_Central"/>
</dbReference>
<dbReference type="GO" id="GO:0051010">
    <property type="term" value="F:microtubule plus-end binding"/>
    <property type="evidence" value="ECO:0007669"/>
    <property type="project" value="InterPro"/>
</dbReference>
<feature type="domain" description="TOG" evidence="11">
    <location>
        <begin position="1"/>
        <end position="228"/>
    </location>
</feature>
<feature type="domain" description="TOG" evidence="11">
    <location>
        <begin position="271"/>
        <end position="506"/>
    </location>
</feature>
<dbReference type="EMBL" id="DS985241">
    <property type="protein sequence ID" value="EDV29465.1"/>
    <property type="molecule type" value="Genomic_DNA"/>
</dbReference>
<dbReference type="GO" id="GO:0061863">
    <property type="term" value="F:microtubule plus end polymerase"/>
    <property type="evidence" value="ECO:0000318"/>
    <property type="project" value="GO_Central"/>
</dbReference>
<organism evidence="12 13">
    <name type="scientific">Trichoplax adhaerens</name>
    <name type="common">Trichoplax reptans</name>
    <dbReference type="NCBI Taxonomy" id="10228"/>
    <lineage>
        <taxon>Eukaryota</taxon>
        <taxon>Metazoa</taxon>
        <taxon>Placozoa</taxon>
        <taxon>Uniplacotomia</taxon>
        <taxon>Trichoplacea</taxon>
        <taxon>Trichoplacidae</taxon>
        <taxon>Trichoplax</taxon>
    </lineage>
</organism>
<evidence type="ECO:0000256" key="7">
    <source>
        <dbReference type="ARBA" id="ARBA00023306"/>
    </source>
</evidence>
<evidence type="ECO:0000313" key="13">
    <source>
        <dbReference type="Proteomes" id="UP000009022"/>
    </source>
</evidence>
<dbReference type="GeneID" id="6749881"/>
<accession>B3RL06</accession>
<dbReference type="RefSeq" id="XP_002108667.1">
    <property type="nucleotide sequence ID" value="XM_002108631.1"/>
</dbReference>
<evidence type="ECO:0000256" key="10">
    <source>
        <dbReference type="SAM" id="MobiDB-lite"/>
    </source>
</evidence>
<dbReference type="SMART" id="SM01349">
    <property type="entry name" value="TOG"/>
    <property type="match status" value="5"/>
</dbReference>
<evidence type="ECO:0000313" key="12">
    <source>
        <dbReference type="EMBL" id="EDV29465.1"/>
    </source>
</evidence>
<dbReference type="PhylomeDB" id="B3RL06"/>
<keyword evidence="5" id="KW-0498">Mitosis</keyword>
<dbReference type="GO" id="GO:0007052">
    <property type="term" value="P:mitotic spindle organization"/>
    <property type="evidence" value="ECO:0000318"/>
    <property type="project" value="GO_Central"/>
</dbReference>
<sequence>MGDENEYEKLPLQERLSHKLWKARLHGYEEAIKTFALIDDENSSEYNKYVGQLKSFAVEVNALAQDTALDAIISFLTNAAISISGRSCSGVVSGIVTKRFNAKPKVKSKAIDVCLMYVEIEQPEITLEEVIKGLSNKQPKIVAACAEFIKESLKAFGAKVIPIKSVLKILPKIFEHSDKGVREEAKQIAIDAYRWVGAAVKPALQTIKPVQLKELEEEWEKLGNERAIPTRFLRSQQAQQQKLMAGAAAAEGDSVDVSQAGAPVETVNPLDLIDPVDILPKLPADFFKNLSDKKWQNRKEALEALQALLTANPKLEPADYSDLMKELKRMIGKDTNVYVVCLAAKCVAGIASGLRKKFCIYVSLIFSTILEKFKEKKLNVVTALREATDGLLLTTTIASFQDDIILYLDNKNPSVKAETALFVARAFAKSSAQALSKAVLKPICGVLVKKMEDTDPQVRNNSAEALGTALKVVGERPMNSFLDGIDKIKLDKIKECAEKAEVNFPSASLTGSKKPATAATTEKAKEPSKTSTATKSQPPTSKPAKKPTKPEEVDTLAAEVMSEELLKQLVHSNWKERIAACEELDKLIDEIKPENLKAFLFIQIIAKKPGFKDTNFQAMKAKCKLVTKLAKTPLFGKRSASFVLSAMVDKCGDIKVKNEAIEALTEMTEKLSLDFIGNQVITYAMSQKSPKVISESICWLAQAIKEFGFKYDILQIKLKSYLTPIKAALSHTNPTVRTSAINLLGVMHMYIGDTLRTFFEDEKSALLSQIDAEFSKVSGQKPPDPIRGLSGNKPNDEKAGSTGASSSATVIKYPHFMNTDGVWFFERFSFTLSDQITDDLIQELGDKSWKVRGEAISKVGEIVSAAKFITPNLGELPGALKDRFSDSNKNLVVNALGIASNIAAAMGPPIQRQLKTFLPAILNTLGDGKTSIRGAAINALNALEKEVSLKPVLEGDTVALALANDSPNSRSEILGWLEQKLSNAEGIPTADVTSLVLPLFSCLEDRNADVRKKGQALIPVIIKHIGYDATVKLTGKLKASSKQVVVALLEKHKGTSAAQTTTNTTTQKSADNKQENQSKSLPAKKGKNASSSKVKSTASSKSSDNSNTEQNEATLILYNGKDARLKDEKDLKARTGLFFHNLIAIRSTNLTMCISPTPSGDIPCKAAALASVDLLLKWTTLRFFDTNPSVLVKCLDFLQALFNILIEENHVLIDMEASAFLPYLITKLGDSKEAVRSAVHAILKSVRRVYPASKIYPYVTEGLKSKSSRPRIECLEELGSMISAVGINICQPSPQKAIANIAEYSNDRDNSVRTAALNVLVECYALIGNDIYKFTNNILNDRDKSVLEEKIKRNQKQKPPAPVKPPVEETRARSATEGRINTGVSSSKLDFRLDYEKLEVENSSLGQDSIPTGLISSKDVDELMNQPPIVLPTLELSLQNINVLNYTFDCNRSSSPERAKRKTVRNMGGIATTSGAIDFIISQITNKDISTSAQALGQLETVLRDPQQSDAISEHVDQFLVAYTLQLRLIMSTHLNNESLDEEMISHFFRRLISCLLKFVETPTYFNNTSKDVLRDLISNLISLIPDERITHFGDGPQIIRALNVLMAKVLEKPNPNVILCALIKLLGEAVASDKVKGSYGELLAKCLWRVTKTLPVIINLLRLDELLVDLDGFFRAQSGDSWRKRAEIPLRTIKTILHTLATIQGNKLLNRINLIKDPDKSEAVLYLRKILKNTPQENQENQENNTISSQSGKNSSKESNGNKDVTPHQLLAAIFKKIGSKENTREGLAELYDFKQKYPMEDITPFLKKTSTFFQAYIERGLKNIEQERYKSNQTVQPTQSNFQPEKSASATINTNVGVTKSLSSEDSSTYLDRLRVLRARYGLENNENTSRSVSSISTKASNNGKLAPDSIAIPSIKAEDASTDNSDEANDLVTKNVANVESAKSTESKISNVTDLRRRLEKIKNSSS</sequence>
<feature type="compositionally biased region" description="Polar residues" evidence="10">
    <location>
        <begin position="1889"/>
        <end position="1906"/>
    </location>
</feature>
<dbReference type="GO" id="GO:0005813">
    <property type="term" value="C:centrosome"/>
    <property type="evidence" value="ECO:0000318"/>
    <property type="project" value="GO_Central"/>
</dbReference>
<feature type="compositionally biased region" description="Low complexity" evidence="10">
    <location>
        <begin position="1088"/>
        <end position="1108"/>
    </location>
</feature>
<dbReference type="PANTHER" id="PTHR12609">
    <property type="entry name" value="MICROTUBULE ASSOCIATED PROTEIN XMAP215"/>
    <property type="match status" value="1"/>
</dbReference>
<feature type="domain" description="TOG" evidence="11">
    <location>
        <begin position="1127"/>
        <end position="1360"/>
    </location>
</feature>
<dbReference type="GO" id="GO:0030951">
    <property type="term" value="P:establishment or maintenance of microtubule cytoskeleton polarity"/>
    <property type="evidence" value="ECO:0000318"/>
    <property type="project" value="GO_Central"/>
</dbReference>
<dbReference type="KEGG" id="tad:TRIADDRAFT_51833"/>
<dbReference type="InterPro" id="IPR045110">
    <property type="entry name" value="XMAP215"/>
</dbReference>
<dbReference type="GO" id="GO:0051301">
    <property type="term" value="P:cell division"/>
    <property type="evidence" value="ECO:0007669"/>
    <property type="project" value="UniProtKB-KW"/>
</dbReference>
<dbReference type="InterPro" id="IPR011989">
    <property type="entry name" value="ARM-like"/>
</dbReference>
<proteinExistence type="inferred from homology"/>
<feature type="region of interest" description="Disordered" evidence="10">
    <location>
        <begin position="1350"/>
        <end position="1378"/>
    </location>
</feature>
<feature type="compositionally biased region" description="Low complexity" evidence="10">
    <location>
        <begin position="1737"/>
        <end position="1764"/>
    </location>
</feature>
<feature type="repeat" description="HEAT" evidence="9">
    <location>
        <begin position="443"/>
        <end position="481"/>
    </location>
</feature>
<dbReference type="OrthoDB" id="205662at2759"/>
<dbReference type="FunFam" id="1.25.10.10:FF:002043">
    <property type="entry name" value="Cytoskeleton-associated protein 5"/>
    <property type="match status" value="1"/>
</dbReference>
<keyword evidence="13" id="KW-1185">Reference proteome</keyword>
<evidence type="ECO:0000256" key="9">
    <source>
        <dbReference type="PROSITE-ProRule" id="PRU00103"/>
    </source>
</evidence>
<keyword evidence="3" id="KW-0132">Cell division</keyword>
<comment type="subcellular location">
    <subcellularLocation>
        <location evidence="1">Cytoplasm</location>
        <location evidence="1">Cytoskeleton</location>
        <location evidence="1">Microtubule organizing center</location>
        <location evidence="1">Centrosome</location>
    </subcellularLocation>
</comment>
<reference evidence="12 13" key="1">
    <citation type="journal article" date="2008" name="Nature">
        <title>The Trichoplax genome and the nature of placozoans.</title>
        <authorList>
            <person name="Srivastava M."/>
            <person name="Begovic E."/>
            <person name="Chapman J."/>
            <person name="Putnam N.H."/>
            <person name="Hellsten U."/>
            <person name="Kawashima T."/>
            <person name="Kuo A."/>
            <person name="Mitros T."/>
            <person name="Salamov A."/>
            <person name="Carpenter M.L."/>
            <person name="Signorovitch A.Y."/>
            <person name="Moreno M.A."/>
            <person name="Kamm K."/>
            <person name="Grimwood J."/>
            <person name="Schmutz J."/>
            <person name="Shapiro H."/>
            <person name="Grigoriev I.V."/>
            <person name="Buss L.W."/>
            <person name="Schierwater B."/>
            <person name="Dellaporta S.L."/>
            <person name="Rokhsar D.S."/>
        </authorList>
    </citation>
    <scope>NUCLEOTIDE SEQUENCE [LARGE SCALE GENOMIC DNA]</scope>
    <source>
        <strain evidence="12 13">Grell-BS-1999</strain>
    </source>
</reference>
<feature type="domain" description="TOG" evidence="11">
    <location>
        <begin position="545"/>
        <end position="783"/>
    </location>
</feature>
<dbReference type="eggNOG" id="KOG1820">
    <property type="taxonomic scope" value="Eukaryota"/>
</dbReference>
<keyword evidence="7" id="KW-0131">Cell cycle</keyword>
<dbReference type="FunFam" id="1.25.10.10:FF:000050">
    <property type="entry name" value="Cytoskeleton-associated protein 5 isoform X1"/>
    <property type="match status" value="1"/>
</dbReference>
<evidence type="ECO:0000256" key="4">
    <source>
        <dbReference type="ARBA" id="ARBA00022737"/>
    </source>
</evidence>
<keyword evidence="2" id="KW-0963">Cytoplasm</keyword>
<name>B3RL06_TRIAD</name>
<dbReference type="GO" id="GO:0008017">
    <property type="term" value="F:microtubule binding"/>
    <property type="evidence" value="ECO:0000318"/>
    <property type="project" value="GO_Central"/>
</dbReference>
<feature type="repeat" description="HEAT" evidence="9">
    <location>
        <begin position="917"/>
        <end position="954"/>
    </location>
</feature>
<dbReference type="OMA" id="NWKERKE"/>
<feature type="region of interest" description="Disordered" evidence="10">
    <location>
        <begin position="1889"/>
        <end position="1910"/>
    </location>
</feature>
<evidence type="ECO:0000259" key="11">
    <source>
        <dbReference type="SMART" id="SM01349"/>
    </source>
</evidence>
<evidence type="ECO:0000256" key="5">
    <source>
        <dbReference type="ARBA" id="ARBA00022776"/>
    </source>
</evidence>
<evidence type="ECO:0000256" key="1">
    <source>
        <dbReference type="ARBA" id="ARBA00004300"/>
    </source>
</evidence>
<comment type="similarity">
    <text evidence="8">Belongs to the TOG/XMAP215 family.</text>
</comment>
<feature type="compositionally biased region" description="Low complexity" evidence="10">
    <location>
        <begin position="529"/>
        <end position="539"/>
    </location>
</feature>
<dbReference type="InterPro" id="IPR034085">
    <property type="entry name" value="TOG"/>
</dbReference>
<keyword evidence="4" id="KW-0677">Repeat</keyword>
<dbReference type="Proteomes" id="UP000009022">
    <property type="component" value="Unassembled WGS sequence"/>
</dbReference>
<dbReference type="InterPro" id="IPR021133">
    <property type="entry name" value="HEAT_type_2"/>
</dbReference>
<dbReference type="HOGENOM" id="CLU_000539_2_1_1"/>
<dbReference type="Pfam" id="PF21041">
    <property type="entry name" value="XMAP215_CLASP_TOG"/>
    <property type="match status" value="4"/>
</dbReference>
<dbReference type="CTD" id="6749881"/>
<gene>
    <name evidence="12" type="ORF">TRIADDRAFT_51833</name>
</gene>
<dbReference type="InterPro" id="IPR016024">
    <property type="entry name" value="ARM-type_fold"/>
</dbReference>
<feature type="region of interest" description="Disordered" evidence="10">
    <location>
        <begin position="1055"/>
        <end position="1108"/>
    </location>
</feature>
<evidence type="ECO:0000256" key="3">
    <source>
        <dbReference type="ARBA" id="ARBA00022618"/>
    </source>
</evidence>
<evidence type="ECO:0000256" key="2">
    <source>
        <dbReference type="ARBA" id="ARBA00022490"/>
    </source>
</evidence>
<dbReference type="GO" id="GO:0051298">
    <property type="term" value="P:centrosome duplication"/>
    <property type="evidence" value="ECO:0000318"/>
    <property type="project" value="GO_Central"/>
</dbReference>